<evidence type="ECO:0000313" key="1">
    <source>
        <dbReference type="EMBL" id="RAJ35388.1"/>
    </source>
</evidence>
<sequence>MNTVEFRAAETLLDRGVAVHFPAPLLLRLFGKKRITVKIQNPMGGTLVQISSYYLQLGLDVAKVNEIPFNELVGKQLRHTKTIAKLVACALLNDRLLSLLFTPVLAFYLMNKLTLRDMCMVMEIVVLQGGIEDFTHIISLGETLNMMKPKMSQQISHTS</sequence>
<proteinExistence type="predicted"/>
<dbReference type="AlphaFoldDB" id="A0A327T2L5"/>
<comment type="caution">
    <text evidence="1">The sequence shown here is derived from an EMBL/GenBank/DDBJ whole genome shotgun (WGS) entry which is preliminary data.</text>
</comment>
<dbReference type="OrthoDB" id="1451916at2"/>
<name>A0A327T2L5_9SPHI</name>
<evidence type="ECO:0000313" key="2">
    <source>
        <dbReference type="Proteomes" id="UP000249754"/>
    </source>
</evidence>
<gene>
    <name evidence="1" type="ORF">LY11_00631</name>
</gene>
<dbReference type="Proteomes" id="UP000249754">
    <property type="component" value="Unassembled WGS sequence"/>
</dbReference>
<dbReference type="EMBL" id="QLLR01000002">
    <property type="protein sequence ID" value="RAJ35388.1"/>
    <property type="molecule type" value="Genomic_DNA"/>
</dbReference>
<protein>
    <submittedName>
        <fullName evidence="1">Uncharacterized protein</fullName>
    </submittedName>
</protein>
<dbReference type="RefSeq" id="WP_111632279.1">
    <property type="nucleotide sequence ID" value="NZ_QLLR01000002.1"/>
</dbReference>
<organism evidence="1 2">
    <name type="scientific">Pedobacter cryoconitis</name>
    <dbReference type="NCBI Taxonomy" id="188932"/>
    <lineage>
        <taxon>Bacteria</taxon>
        <taxon>Pseudomonadati</taxon>
        <taxon>Bacteroidota</taxon>
        <taxon>Sphingobacteriia</taxon>
        <taxon>Sphingobacteriales</taxon>
        <taxon>Sphingobacteriaceae</taxon>
        <taxon>Pedobacter</taxon>
    </lineage>
</organism>
<accession>A0A327T2L5</accession>
<reference evidence="1 2" key="1">
    <citation type="submission" date="2018-06" db="EMBL/GenBank/DDBJ databases">
        <title>Genomic Encyclopedia of Archaeal and Bacterial Type Strains, Phase II (KMG-II): from individual species to whole genera.</title>
        <authorList>
            <person name="Goeker M."/>
        </authorList>
    </citation>
    <scope>NUCLEOTIDE SEQUENCE [LARGE SCALE GENOMIC DNA]</scope>
    <source>
        <strain evidence="1 2">DSM 14825</strain>
    </source>
</reference>